<dbReference type="EMBL" id="QNGE01006050">
    <property type="protein sequence ID" value="KAA3671655.1"/>
    <property type="molecule type" value="Genomic_DNA"/>
</dbReference>
<evidence type="ECO:0000313" key="3">
    <source>
        <dbReference type="Proteomes" id="UP000324629"/>
    </source>
</evidence>
<proteinExistence type="predicted"/>
<sequence>MIKSAKLPNDEQRARSTFVTDSKPNECVQNLALLTAIHEGVAESESSTLVGQWSLRSAADTLDSQMLNQGCVTCLPGREWLHPAGWFQPRVHNPNNLLNTNSKNANSNVAKLNKSQDNAEQIKVAKRAHHHSHHRRHQEEQLEGKQPRLLTAPEHTNPSTRKQSQTGLNCSQNVYLKPRAASTGQVHDKVASHLTHADRPLMGNRPSSPTSMGSSDSSSEHEIVASRASFSSSSSSCCSESAKKPVVRQCNSGGQSCSSTSSSTSSIHSGLTEQRCADMGVKKSAFAFTAALCTATHNIAPAKSNTKLSNQNQTNVVRVMNRKMWLSNAGALRPFLSGLNQRHYRPQVQMK</sequence>
<comment type="caution">
    <text evidence="2">The sequence shown here is derived from an EMBL/GenBank/DDBJ whole genome shotgun (WGS) entry which is preliminary data.</text>
</comment>
<feature type="compositionally biased region" description="Polar residues" evidence="1">
    <location>
        <begin position="154"/>
        <end position="174"/>
    </location>
</feature>
<feature type="compositionally biased region" description="Basic residues" evidence="1">
    <location>
        <begin position="124"/>
        <end position="136"/>
    </location>
</feature>
<dbReference type="AlphaFoldDB" id="A0A5J4N803"/>
<evidence type="ECO:0000256" key="1">
    <source>
        <dbReference type="SAM" id="MobiDB-lite"/>
    </source>
</evidence>
<organism evidence="2 3">
    <name type="scientific">Paragonimus westermani</name>
    <dbReference type="NCBI Taxonomy" id="34504"/>
    <lineage>
        <taxon>Eukaryota</taxon>
        <taxon>Metazoa</taxon>
        <taxon>Spiralia</taxon>
        <taxon>Lophotrochozoa</taxon>
        <taxon>Platyhelminthes</taxon>
        <taxon>Trematoda</taxon>
        <taxon>Digenea</taxon>
        <taxon>Plagiorchiida</taxon>
        <taxon>Troglotremata</taxon>
        <taxon>Troglotrematidae</taxon>
        <taxon>Paragonimus</taxon>
    </lineage>
</organism>
<reference evidence="2 3" key="1">
    <citation type="journal article" date="2019" name="Gigascience">
        <title>Whole-genome sequence of the oriental lung fluke Paragonimus westermani.</title>
        <authorList>
            <person name="Oey H."/>
            <person name="Zakrzewski M."/>
            <person name="Narain K."/>
            <person name="Devi K.R."/>
            <person name="Agatsuma T."/>
            <person name="Nawaratna S."/>
            <person name="Gobert G.N."/>
            <person name="Jones M.K."/>
            <person name="Ragan M.A."/>
            <person name="McManus D.P."/>
            <person name="Krause L."/>
        </authorList>
    </citation>
    <scope>NUCLEOTIDE SEQUENCE [LARGE SCALE GENOMIC DNA]</scope>
    <source>
        <strain evidence="2 3">IND2009</strain>
    </source>
</reference>
<protein>
    <submittedName>
        <fullName evidence="2">Uncharacterized protein</fullName>
    </submittedName>
</protein>
<evidence type="ECO:0000313" key="2">
    <source>
        <dbReference type="EMBL" id="KAA3671655.1"/>
    </source>
</evidence>
<feature type="compositionally biased region" description="Basic and acidic residues" evidence="1">
    <location>
        <begin position="137"/>
        <end position="146"/>
    </location>
</feature>
<feature type="region of interest" description="Disordered" evidence="1">
    <location>
        <begin position="116"/>
        <end position="226"/>
    </location>
</feature>
<gene>
    <name evidence="2" type="ORF">DEA37_0007810</name>
</gene>
<dbReference type="Proteomes" id="UP000324629">
    <property type="component" value="Unassembled WGS sequence"/>
</dbReference>
<feature type="compositionally biased region" description="Basic and acidic residues" evidence="1">
    <location>
        <begin position="186"/>
        <end position="199"/>
    </location>
</feature>
<keyword evidence="3" id="KW-1185">Reference proteome</keyword>
<accession>A0A5J4N803</accession>
<feature type="compositionally biased region" description="Low complexity" evidence="1">
    <location>
        <begin position="207"/>
        <end position="217"/>
    </location>
</feature>
<name>A0A5J4N803_9TREM</name>